<feature type="domain" description="MgtC-like C-terminal" evidence="2">
    <location>
        <begin position="1"/>
        <end position="56"/>
    </location>
</feature>
<dbReference type="InterPro" id="IPR048640">
    <property type="entry name" value="MgtC-like_C"/>
</dbReference>
<dbReference type="Proteomes" id="UP000055019">
    <property type="component" value="Unassembled WGS sequence"/>
</dbReference>
<accession>A0A158L300</accession>
<dbReference type="EMBL" id="FCOM02000090">
    <property type="protein sequence ID" value="SAL87399.1"/>
    <property type="molecule type" value="Genomic_DNA"/>
</dbReference>
<dbReference type="Gene3D" id="3.30.70.260">
    <property type="match status" value="1"/>
</dbReference>
<evidence type="ECO:0000256" key="1">
    <source>
        <dbReference type="SAM" id="MobiDB-lite"/>
    </source>
</evidence>
<name>A0A158L300_9BURK</name>
<feature type="region of interest" description="Disordered" evidence="1">
    <location>
        <begin position="45"/>
        <end position="67"/>
    </location>
</feature>
<organism evidence="3 4">
    <name type="scientific">Caballeronia arvi</name>
    <dbReference type="NCBI Taxonomy" id="1777135"/>
    <lineage>
        <taxon>Bacteria</taxon>
        <taxon>Pseudomonadati</taxon>
        <taxon>Pseudomonadota</taxon>
        <taxon>Betaproteobacteria</taxon>
        <taxon>Burkholderiales</taxon>
        <taxon>Burkholderiaceae</taxon>
        <taxon>Caballeronia</taxon>
    </lineage>
</organism>
<evidence type="ECO:0000313" key="3">
    <source>
        <dbReference type="EMBL" id="SAL87399.1"/>
    </source>
</evidence>
<dbReference type="AlphaFoldDB" id="A0A158L300"/>
<protein>
    <submittedName>
        <fullName evidence="3">MgtC family protein</fullName>
    </submittedName>
</protein>
<reference evidence="3" key="1">
    <citation type="submission" date="2016-01" db="EMBL/GenBank/DDBJ databases">
        <authorList>
            <person name="Peeters C."/>
        </authorList>
    </citation>
    <scope>NUCLEOTIDE SEQUENCE [LARGE SCALE GENOMIC DNA]</scope>
    <source>
        <strain evidence="3">LMG 29317</strain>
    </source>
</reference>
<feature type="region of interest" description="Disordered" evidence="1">
    <location>
        <begin position="1"/>
        <end position="21"/>
    </location>
</feature>
<sequence>MESQPLSFHSLTSEDAEGDASKVKVMATVRAHPTYQAKLERMASRMSMERGVSSISCSATDVKATPE</sequence>
<comment type="caution">
    <text evidence="3">The sequence shown here is derived from an EMBL/GenBank/DDBJ whole genome shotgun (WGS) entry which is preliminary data.</text>
</comment>
<keyword evidence="4" id="KW-1185">Reference proteome</keyword>
<dbReference type="Pfam" id="PF21770">
    <property type="entry name" value="MgtC_SapB_C"/>
    <property type="match status" value="1"/>
</dbReference>
<feature type="compositionally biased region" description="Polar residues" evidence="1">
    <location>
        <begin position="1"/>
        <end position="13"/>
    </location>
</feature>
<evidence type="ECO:0000259" key="2">
    <source>
        <dbReference type="Pfam" id="PF21770"/>
    </source>
</evidence>
<evidence type="ECO:0000313" key="4">
    <source>
        <dbReference type="Proteomes" id="UP000055019"/>
    </source>
</evidence>
<gene>
    <name evidence="3" type="ORF">AWB74_08100</name>
</gene>
<proteinExistence type="predicted"/>